<comment type="caution">
    <text evidence="1">The sequence shown here is derived from an EMBL/GenBank/DDBJ whole genome shotgun (WGS) entry which is preliminary data.</text>
</comment>
<name>A0A414H8A5_PHOVU</name>
<dbReference type="EMBL" id="QSJM01000029">
    <property type="protein sequence ID" value="RHD79712.1"/>
    <property type="molecule type" value="Genomic_DNA"/>
</dbReference>
<dbReference type="Proteomes" id="UP000283429">
    <property type="component" value="Unassembled WGS sequence"/>
</dbReference>
<dbReference type="AlphaFoldDB" id="A0A414H8A5"/>
<proteinExistence type="predicted"/>
<organism evidence="1 2">
    <name type="scientific">Phocaeicola vulgatus</name>
    <name type="common">Bacteroides vulgatus</name>
    <dbReference type="NCBI Taxonomy" id="821"/>
    <lineage>
        <taxon>Bacteria</taxon>
        <taxon>Pseudomonadati</taxon>
        <taxon>Bacteroidota</taxon>
        <taxon>Bacteroidia</taxon>
        <taxon>Bacteroidales</taxon>
        <taxon>Bacteroidaceae</taxon>
        <taxon>Phocaeicola</taxon>
    </lineage>
</organism>
<evidence type="ECO:0000313" key="1">
    <source>
        <dbReference type="EMBL" id="RHD79712.1"/>
    </source>
</evidence>
<dbReference type="RefSeq" id="WP_101602757.1">
    <property type="nucleotide sequence ID" value="NZ_JADNJS010000006.1"/>
</dbReference>
<protein>
    <submittedName>
        <fullName evidence="1">Uncharacterized protein</fullName>
    </submittedName>
</protein>
<gene>
    <name evidence="1" type="ORF">DW783_10980</name>
</gene>
<accession>A0A414H8A5</accession>
<reference evidence="1 2" key="1">
    <citation type="submission" date="2018-08" db="EMBL/GenBank/DDBJ databases">
        <title>A genome reference for cultivated species of the human gut microbiota.</title>
        <authorList>
            <person name="Zou Y."/>
            <person name="Xue W."/>
            <person name="Luo G."/>
        </authorList>
    </citation>
    <scope>NUCLEOTIDE SEQUENCE [LARGE SCALE GENOMIC DNA]</scope>
    <source>
        <strain evidence="1 2">AM30-40</strain>
    </source>
</reference>
<evidence type="ECO:0000313" key="2">
    <source>
        <dbReference type="Proteomes" id="UP000283429"/>
    </source>
</evidence>
<sequence>MNVQLHPDIDSLDKESLCYSIYSQLYHNFFNAQQKKDDDHPYGVEEGDETSIRLKNTAYGFASAIAGAVAGEGAPGDGGLLLEYLKKSGGDMTGALRANYGFEAGVANNRILEICSQDITDADGAVTAVEYGVKITGSLKIGGSSLHIGGQQLLGYDTDRNTATLNASRIDFQDASIHSGGEWIIGNRETGVFISPSRLTVGGHGVYHRGNANLAAVDWTMRDGTVQRHLVVCGNTALSGGLDALYGVRLGDKGKCLLSFSGEEVALGGFLSFLDGYGLRIGGMPVLQRTDNDKIQLGGIGSDLLLGSGHTTRIRLLSGISDVDGDCLMLSSYGRACFPGSLTVRHNYGADLLSSYRVDNSDEGIIIHKRLRMGMAGGFLITGDKETLSLTSMVVYEKEGVRTTVPHTTVLGHRPSISAHAPQNRYSESFHIQTDADFISSGVPVEAAGHVGICASSTRLADKILYLTESLRLQAVSGGIRHYGDSCFLGSVSSEFFSSGFAGSGWAIRKNRTTGNVIATFDEVVARRKLRAYEFEVKKVSATNGSFWISDSCSGDSVEKIS</sequence>